<accession>L5LN67</accession>
<evidence type="ECO:0000256" key="17">
    <source>
        <dbReference type="ARBA" id="ARBA00049039"/>
    </source>
</evidence>
<evidence type="ECO:0000256" key="7">
    <source>
        <dbReference type="ARBA" id="ARBA00023408"/>
    </source>
</evidence>
<evidence type="ECO:0000256" key="4">
    <source>
        <dbReference type="ARBA" id="ARBA00022525"/>
    </source>
</evidence>
<evidence type="ECO:0000256" key="2">
    <source>
        <dbReference type="ARBA" id="ARBA00004613"/>
    </source>
</evidence>
<feature type="disulfide bond" evidence="20">
    <location>
        <begin position="63"/>
        <end position="117"/>
    </location>
</feature>
<dbReference type="Pfam" id="PF00068">
    <property type="entry name" value="Phospholip_A2_1"/>
    <property type="match status" value="1"/>
</dbReference>
<evidence type="ECO:0000256" key="10">
    <source>
        <dbReference type="ARBA" id="ARBA00048015"/>
    </source>
</evidence>
<dbReference type="eggNOG" id="KOG4087">
    <property type="taxonomic scope" value="Eukaryota"/>
</dbReference>
<evidence type="ECO:0000256" key="11">
    <source>
        <dbReference type="ARBA" id="ARBA00048080"/>
    </source>
</evidence>
<keyword evidence="19" id="KW-0479">Metal-binding</keyword>
<keyword evidence="22" id="KW-0443">Lipid metabolism</keyword>
<dbReference type="SUPFAM" id="SSF48619">
    <property type="entry name" value="Phospholipase A2, PLA2"/>
    <property type="match status" value="1"/>
</dbReference>
<feature type="signal peptide" evidence="22">
    <location>
        <begin position="1"/>
        <end position="20"/>
    </location>
</feature>
<dbReference type="PRINTS" id="PR00389">
    <property type="entry name" value="PHPHLIPASEA2"/>
</dbReference>
<evidence type="ECO:0000256" key="18">
    <source>
        <dbReference type="ARBA" id="ARBA00049282"/>
    </source>
</evidence>
<keyword evidence="6 20" id="KW-1015">Disulfide bond</keyword>
<evidence type="ECO:0000256" key="12">
    <source>
        <dbReference type="ARBA" id="ARBA00048221"/>
    </source>
</evidence>
<comment type="catalytic activity">
    <reaction evidence="18">
        <text>1-hexadecanoyl-2-(9Z-octadecenoyl)-sn-glycero-3-phosphoglycerol + H2O = 1-hexadecanoyl-sn-glycero-3-phosphoglycerol + (9Z)-octadecenoate + H(+)</text>
        <dbReference type="Rhea" id="RHEA:44524"/>
        <dbReference type="ChEBI" id="CHEBI:15377"/>
        <dbReference type="ChEBI" id="CHEBI:15378"/>
        <dbReference type="ChEBI" id="CHEBI:30823"/>
        <dbReference type="ChEBI" id="CHEBI:84472"/>
        <dbReference type="ChEBI" id="CHEBI:84475"/>
    </reaction>
    <physiologicalReaction direction="left-to-right" evidence="18">
        <dbReference type="Rhea" id="RHEA:44525"/>
    </physiologicalReaction>
</comment>
<dbReference type="CDD" id="cd00125">
    <property type="entry name" value="PLA2c"/>
    <property type="match status" value="1"/>
</dbReference>
<dbReference type="InterPro" id="IPR033113">
    <property type="entry name" value="PLA2_histidine"/>
</dbReference>
<feature type="disulfide bond" evidence="20">
    <location>
        <begin position="69"/>
        <end position="144"/>
    </location>
</feature>
<feature type="binding site" evidence="19">
    <location>
        <position position="47"/>
    </location>
    <ligand>
        <name>Ca(2+)</name>
        <dbReference type="ChEBI" id="CHEBI:29108"/>
    </ligand>
</feature>
<comment type="catalytic activity">
    <reaction evidence="8">
        <text>1-hexadecanoyl-2-(4Z,7Z,10Z,13Z,16Z,19Z-docosahexaenoyl)-sn-glycero-3-phosphocholine + H2O = (4Z,7Z,10Z,13Z,16Z,19Z)-docosahexaenoate + 1-hexadecanoyl-sn-glycero-3-phosphocholine + H(+)</text>
        <dbReference type="Rhea" id="RHEA:41231"/>
        <dbReference type="ChEBI" id="CHEBI:15377"/>
        <dbReference type="ChEBI" id="CHEBI:15378"/>
        <dbReference type="ChEBI" id="CHEBI:72998"/>
        <dbReference type="ChEBI" id="CHEBI:74963"/>
        <dbReference type="ChEBI" id="CHEBI:77016"/>
    </reaction>
    <physiologicalReaction direction="left-to-right" evidence="8">
        <dbReference type="Rhea" id="RHEA:41232"/>
    </physiologicalReaction>
</comment>
<dbReference type="PANTHER" id="PTHR11716">
    <property type="entry name" value="PHOSPHOLIPASE A2 FAMILY MEMBER"/>
    <property type="match status" value="1"/>
</dbReference>
<dbReference type="GO" id="GO:0005741">
    <property type="term" value="C:mitochondrial outer membrane"/>
    <property type="evidence" value="ECO:0007669"/>
    <property type="project" value="UniProtKB-SubCell"/>
</dbReference>
<dbReference type="SMART" id="SM00085">
    <property type="entry name" value="PA2c"/>
    <property type="match status" value="1"/>
</dbReference>
<comment type="catalytic activity">
    <reaction evidence="11">
        <text>1,2-dihexadecanoyl-sn-glycero-3-phospho-(1'-sn-glycerol) + H2O = 1-hexadecanoyl-sn-glycero-3-phospho-(1'-sn-glycerol) + hexadecanoate + H(+)</text>
        <dbReference type="Rhea" id="RHEA:45472"/>
        <dbReference type="ChEBI" id="CHEBI:7896"/>
        <dbReference type="ChEBI" id="CHEBI:15377"/>
        <dbReference type="ChEBI" id="CHEBI:15378"/>
        <dbReference type="ChEBI" id="CHEBI:72829"/>
        <dbReference type="ChEBI" id="CHEBI:75158"/>
    </reaction>
    <physiologicalReaction direction="left-to-right" evidence="11">
        <dbReference type="Rhea" id="RHEA:45473"/>
    </physiologicalReaction>
</comment>
<feature type="disulfide bond" evidence="20">
    <location>
        <begin position="70"/>
        <end position="110"/>
    </location>
</feature>
<name>L5LN67_MYODS</name>
<dbReference type="InterPro" id="IPR036444">
    <property type="entry name" value="PLipase_A2_dom_sf"/>
</dbReference>
<comment type="catalytic activity">
    <reaction evidence="13">
        <text>1,2-dihexadecanoyl-sn-glycero-3-phosphocholine + H2O = 1-hexadecanoyl-sn-glycero-3-phosphocholine + hexadecanoate + H(+)</text>
        <dbReference type="Rhea" id="RHEA:41223"/>
        <dbReference type="ChEBI" id="CHEBI:7896"/>
        <dbReference type="ChEBI" id="CHEBI:15377"/>
        <dbReference type="ChEBI" id="CHEBI:15378"/>
        <dbReference type="ChEBI" id="CHEBI:72998"/>
        <dbReference type="ChEBI" id="CHEBI:72999"/>
    </reaction>
    <physiologicalReaction direction="left-to-right" evidence="13">
        <dbReference type="Rhea" id="RHEA:41224"/>
    </physiologicalReaction>
</comment>
<dbReference type="GO" id="GO:0050482">
    <property type="term" value="P:arachidonate secretion"/>
    <property type="evidence" value="ECO:0007669"/>
    <property type="project" value="InterPro"/>
</dbReference>
<evidence type="ECO:0000313" key="24">
    <source>
        <dbReference type="EMBL" id="ELK27914.1"/>
    </source>
</evidence>
<comment type="catalytic activity">
    <reaction evidence="14">
        <text>1-hexadecanoyl-2-(5Z,8Z,11Z,14Z-eicosatetraenoyl)-sn-glycero-3-phosphoethanolamine + H2O = 1-hexadecanoyl-sn-glycero-3-phosphoethanolamine + (5Z,8Z,11Z,14Z)-eicosatetraenoate + H(+)</text>
        <dbReference type="Rhea" id="RHEA:40431"/>
        <dbReference type="ChEBI" id="CHEBI:15377"/>
        <dbReference type="ChEBI" id="CHEBI:15378"/>
        <dbReference type="ChEBI" id="CHEBI:32395"/>
        <dbReference type="ChEBI" id="CHEBI:73004"/>
        <dbReference type="ChEBI" id="CHEBI:73009"/>
    </reaction>
    <physiologicalReaction direction="left-to-right" evidence="14">
        <dbReference type="Rhea" id="RHEA:40432"/>
    </physiologicalReaction>
</comment>
<comment type="catalytic activity">
    <reaction evidence="7">
        <text>1-hexadecanoyl-2-(9Z,12Z-octadecadienoyl)-sn-glycero-3-phosphocholine + H2O = (9Z,12Z)-octadecadienoate + 1-hexadecanoyl-sn-glycero-3-phosphocholine + H(+)</text>
        <dbReference type="Rhea" id="RHEA:40811"/>
        <dbReference type="ChEBI" id="CHEBI:15377"/>
        <dbReference type="ChEBI" id="CHEBI:15378"/>
        <dbReference type="ChEBI" id="CHEBI:30245"/>
        <dbReference type="ChEBI" id="CHEBI:72998"/>
        <dbReference type="ChEBI" id="CHEBI:73002"/>
    </reaction>
    <physiologicalReaction direction="left-to-right" evidence="7">
        <dbReference type="Rhea" id="RHEA:40812"/>
    </physiologicalReaction>
</comment>
<evidence type="ECO:0000256" key="21">
    <source>
        <dbReference type="RuleBase" id="RU003654"/>
    </source>
</evidence>
<dbReference type="PANTHER" id="PTHR11716:SF9">
    <property type="entry name" value="PHOSPHOLIPASE A2, MEMBRANE ASSOCIATED"/>
    <property type="match status" value="1"/>
</dbReference>
<keyword evidence="22" id="KW-0378">Hydrolase</keyword>
<evidence type="ECO:0000256" key="14">
    <source>
        <dbReference type="ARBA" id="ARBA00048541"/>
    </source>
</evidence>
<dbReference type="FunFam" id="1.20.90.10:FF:000001">
    <property type="entry name" value="Basic phospholipase A2 homolog"/>
    <property type="match status" value="1"/>
</dbReference>
<keyword evidence="22" id="KW-0732">Signal</keyword>
<comment type="subcellular location">
    <subcellularLocation>
        <location evidence="1">Mitochondrion outer membrane</location>
        <topology evidence="1">Peripheral membrane protein</topology>
    </subcellularLocation>
    <subcellularLocation>
        <location evidence="2 22">Secreted</location>
    </subcellularLocation>
</comment>
<organism evidence="24 25">
    <name type="scientific">Myotis davidii</name>
    <name type="common">David's myotis</name>
    <dbReference type="NCBI Taxonomy" id="225400"/>
    <lineage>
        <taxon>Eukaryota</taxon>
        <taxon>Metazoa</taxon>
        <taxon>Chordata</taxon>
        <taxon>Craniata</taxon>
        <taxon>Vertebrata</taxon>
        <taxon>Euteleostomi</taxon>
        <taxon>Mammalia</taxon>
        <taxon>Eutheria</taxon>
        <taxon>Laurasiatheria</taxon>
        <taxon>Chiroptera</taxon>
        <taxon>Yangochiroptera</taxon>
        <taxon>Vespertilionidae</taxon>
        <taxon>Myotis</taxon>
    </lineage>
</organism>
<comment type="catalytic activity">
    <reaction evidence="10">
        <text>1-hexadecanoyl-2-(9Z-octadecenoyl)-sn-glycero-3-phospho-(1'-sn-glycerol) + H2O = 1-hexadecanoyl-sn-glycero-3-phospho-(1'-sn-glycerol) + (9Z)-octadecenoate + H(+)</text>
        <dbReference type="Rhea" id="RHEA:40919"/>
        <dbReference type="ChEBI" id="CHEBI:15377"/>
        <dbReference type="ChEBI" id="CHEBI:15378"/>
        <dbReference type="ChEBI" id="CHEBI:30823"/>
        <dbReference type="ChEBI" id="CHEBI:72841"/>
        <dbReference type="ChEBI" id="CHEBI:75158"/>
    </reaction>
    <physiologicalReaction direction="left-to-right" evidence="10">
        <dbReference type="Rhea" id="RHEA:40920"/>
    </physiologicalReaction>
</comment>
<dbReference type="GO" id="GO:0042130">
    <property type="term" value="P:negative regulation of T cell proliferation"/>
    <property type="evidence" value="ECO:0007669"/>
    <property type="project" value="TreeGrafter"/>
</dbReference>
<proteinExistence type="inferred from homology"/>
<dbReference type="PROSITE" id="PS00118">
    <property type="entry name" value="PA2_HIS"/>
    <property type="match status" value="1"/>
</dbReference>
<gene>
    <name evidence="24" type="ORF">MDA_GLEAN10024268</name>
</gene>
<keyword evidence="5" id="KW-0929">Antimicrobial</keyword>
<evidence type="ECO:0000256" key="15">
    <source>
        <dbReference type="ARBA" id="ARBA00048613"/>
    </source>
</evidence>
<evidence type="ECO:0000259" key="23">
    <source>
        <dbReference type="SMART" id="SM00085"/>
    </source>
</evidence>
<dbReference type="InterPro" id="IPR001211">
    <property type="entry name" value="PLA2"/>
</dbReference>
<dbReference type="GO" id="GO:0047498">
    <property type="term" value="F:calcium-dependent phospholipase A2 activity"/>
    <property type="evidence" value="ECO:0007669"/>
    <property type="project" value="TreeGrafter"/>
</dbReference>
<keyword evidence="19 22" id="KW-0106">Calcium</keyword>
<dbReference type="GO" id="GO:0042742">
    <property type="term" value="P:defense response to bacterium"/>
    <property type="evidence" value="ECO:0007669"/>
    <property type="project" value="UniProtKB-KW"/>
</dbReference>
<dbReference type="GO" id="GO:0005509">
    <property type="term" value="F:calcium ion binding"/>
    <property type="evidence" value="ECO:0007669"/>
    <property type="project" value="InterPro"/>
</dbReference>
<dbReference type="AlphaFoldDB" id="L5LN67"/>
<evidence type="ECO:0000256" key="1">
    <source>
        <dbReference type="ARBA" id="ARBA00004450"/>
    </source>
</evidence>
<dbReference type="OrthoDB" id="5841574at2759"/>
<feature type="chain" id="PRO_5001390740" description="Phospholipase A2" evidence="22">
    <location>
        <begin position="21"/>
        <end position="150"/>
    </location>
</feature>
<dbReference type="EC" id="3.1.1.4" evidence="22"/>
<evidence type="ECO:0000256" key="16">
    <source>
        <dbReference type="ARBA" id="ARBA00048699"/>
    </source>
</evidence>
<dbReference type="GO" id="GO:0005543">
    <property type="term" value="F:phospholipid binding"/>
    <property type="evidence" value="ECO:0007669"/>
    <property type="project" value="TreeGrafter"/>
</dbReference>
<feature type="binding site" evidence="19">
    <location>
        <position position="51"/>
    </location>
    <ligand>
        <name>Ca(2+)</name>
        <dbReference type="ChEBI" id="CHEBI:29108"/>
    </ligand>
</feature>
<feature type="disulfide bond" evidence="20">
    <location>
        <begin position="48"/>
        <end position="64"/>
    </location>
</feature>
<comment type="catalytic activity">
    <reaction evidence="15">
        <text>1-hexadecanoyl-2-(9Z-octadecenoyl)-sn-glycero-3-phosphoethanolamine + H2O = 1-hexadecanoyl-sn-glycero-3-phosphoethanolamine + (9Z)-octadecenoate + H(+)</text>
        <dbReference type="Rhea" id="RHEA:40911"/>
        <dbReference type="ChEBI" id="CHEBI:15377"/>
        <dbReference type="ChEBI" id="CHEBI:15378"/>
        <dbReference type="ChEBI" id="CHEBI:30823"/>
        <dbReference type="ChEBI" id="CHEBI:73004"/>
        <dbReference type="ChEBI" id="CHEBI:73007"/>
    </reaction>
    <physiologicalReaction direction="left-to-right" evidence="15">
        <dbReference type="Rhea" id="RHEA:40912"/>
    </physiologicalReaction>
</comment>
<evidence type="ECO:0000256" key="20">
    <source>
        <dbReference type="PIRSR" id="PIRSR601211-3"/>
    </source>
</evidence>
<dbReference type="InterPro" id="IPR016090">
    <property type="entry name" value="PLA2-like_dom"/>
</dbReference>
<evidence type="ECO:0000256" key="9">
    <source>
        <dbReference type="ARBA" id="ARBA00036775"/>
    </source>
</evidence>
<keyword evidence="4 22" id="KW-0964">Secreted</keyword>
<evidence type="ECO:0000256" key="8">
    <source>
        <dbReference type="ARBA" id="ARBA00036719"/>
    </source>
</evidence>
<comment type="catalytic activity">
    <reaction evidence="9">
        <text>a 1,2-diacyl-sn-glycero-3-phosphoethanolamine + H2O = a 1-acyl-sn-glycero-3-phosphoethanolamine + a fatty acid + H(+)</text>
        <dbReference type="Rhea" id="RHEA:44604"/>
        <dbReference type="ChEBI" id="CHEBI:15377"/>
        <dbReference type="ChEBI" id="CHEBI:15378"/>
        <dbReference type="ChEBI" id="CHEBI:28868"/>
        <dbReference type="ChEBI" id="CHEBI:64381"/>
        <dbReference type="ChEBI" id="CHEBI:64612"/>
    </reaction>
    <physiologicalReaction direction="left-to-right" evidence="9">
        <dbReference type="Rhea" id="RHEA:44605"/>
    </physiologicalReaction>
</comment>
<feature type="disulfide bond" evidence="20">
    <location>
        <begin position="97"/>
        <end position="108"/>
    </location>
</feature>
<dbReference type="GO" id="GO:0031640">
    <property type="term" value="P:killing of cells of another organism"/>
    <property type="evidence" value="ECO:0007669"/>
    <property type="project" value="UniProtKB-KW"/>
</dbReference>
<keyword evidence="5" id="KW-0081">Bacteriolytic enzyme</keyword>
<evidence type="ECO:0000256" key="6">
    <source>
        <dbReference type="ARBA" id="ARBA00023157"/>
    </source>
</evidence>
<dbReference type="Proteomes" id="UP000010556">
    <property type="component" value="Unassembled WGS sequence"/>
</dbReference>
<feature type="binding site" evidence="19">
    <location>
        <position position="68"/>
    </location>
    <ligand>
        <name>Ca(2+)</name>
        <dbReference type="ChEBI" id="CHEBI:29108"/>
    </ligand>
</feature>
<comment type="cofactor">
    <cofactor evidence="19">
        <name>Ca(2+)</name>
        <dbReference type="ChEBI" id="CHEBI:29108"/>
    </cofactor>
    <text evidence="19">Binds 1 Ca(2+) ion per subunit.</text>
</comment>
<dbReference type="GO" id="GO:0016042">
    <property type="term" value="P:lipid catabolic process"/>
    <property type="evidence" value="ECO:0007669"/>
    <property type="project" value="InterPro"/>
</dbReference>
<comment type="similarity">
    <text evidence="3 21">Belongs to the phospholipase A2 family.</text>
</comment>
<sequence>MKTLLLLALTMAFGLLQTHGSLLGSLEMIEFKTGKDAFSSYVFYGCYCSSGGQGTPRDATDWCCAEHDCCYERLQKEKSCSKFLNYNFTYENGQIVCVLQDYCRRQLCECNKAVADCFARYLNTYQERYQFHYNKQCDGRDYQCHPPVEV</sequence>
<protein>
    <recommendedName>
        <fullName evidence="22">Phospholipase A2</fullName>
        <ecNumber evidence="22">3.1.1.4</ecNumber>
    </recommendedName>
</protein>
<evidence type="ECO:0000256" key="22">
    <source>
        <dbReference type="RuleBase" id="RU361236"/>
    </source>
</evidence>
<comment type="catalytic activity">
    <reaction evidence="17">
        <text>1-hexadecanoyl-2-(9Z,12Z-octadecadienoyl)-sn-glycero-3-phosphoethanolamine + H2O = 1-hexadecanoyl-sn-glycero-3-phosphoethanolamine + (9Z,12Z)-octadecadienoate + H(+)</text>
        <dbReference type="Rhea" id="RHEA:40815"/>
        <dbReference type="ChEBI" id="CHEBI:15377"/>
        <dbReference type="ChEBI" id="CHEBI:15378"/>
        <dbReference type="ChEBI" id="CHEBI:30245"/>
        <dbReference type="ChEBI" id="CHEBI:73004"/>
        <dbReference type="ChEBI" id="CHEBI:73008"/>
    </reaction>
    <physiologicalReaction direction="left-to-right" evidence="17">
        <dbReference type="Rhea" id="RHEA:40816"/>
    </physiologicalReaction>
</comment>
<evidence type="ECO:0000256" key="3">
    <source>
        <dbReference type="ARBA" id="ARBA00007056"/>
    </source>
</evidence>
<comment type="catalytic activity">
    <reaction evidence="16">
        <text>1-hexadecanoyl-2-(9Z-octadecenoyl)-sn-glycero-3-phosphocholine + H2O = 1-hexadecanoyl-sn-glycero-3-phosphocholine + (9Z)-octadecenoate + H(+)</text>
        <dbReference type="Rhea" id="RHEA:38779"/>
        <dbReference type="ChEBI" id="CHEBI:15377"/>
        <dbReference type="ChEBI" id="CHEBI:15378"/>
        <dbReference type="ChEBI" id="CHEBI:30823"/>
        <dbReference type="ChEBI" id="CHEBI:72998"/>
        <dbReference type="ChEBI" id="CHEBI:73001"/>
    </reaction>
    <physiologicalReaction direction="left-to-right" evidence="16">
        <dbReference type="Rhea" id="RHEA:38780"/>
    </physiologicalReaction>
</comment>
<reference evidence="25" key="1">
    <citation type="journal article" date="2013" name="Science">
        <title>Comparative analysis of bat genomes provides insight into the evolution of flight and immunity.</title>
        <authorList>
            <person name="Zhang G."/>
            <person name="Cowled C."/>
            <person name="Shi Z."/>
            <person name="Huang Z."/>
            <person name="Bishop-Lilly K.A."/>
            <person name="Fang X."/>
            <person name="Wynne J.W."/>
            <person name="Xiong Z."/>
            <person name="Baker M.L."/>
            <person name="Zhao W."/>
            <person name="Tachedjian M."/>
            <person name="Zhu Y."/>
            <person name="Zhou P."/>
            <person name="Jiang X."/>
            <person name="Ng J."/>
            <person name="Yang L."/>
            <person name="Wu L."/>
            <person name="Xiao J."/>
            <person name="Feng Y."/>
            <person name="Chen Y."/>
            <person name="Sun X."/>
            <person name="Zhang Y."/>
            <person name="Marsh G.A."/>
            <person name="Crameri G."/>
            <person name="Broder C.C."/>
            <person name="Frey K.G."/>
            <person name="Wang L.F."/>
            <person name="Wang J."/>
        </authorList>
    </citation>
    <scope>NUCLEOTIDE SEQUENCE [LARGE SCALE GENOMIC DNA]</scope>
</reference>
<comment type="catalytic activity">
    <reaction evidence="12">
        <text>N-hexadecanoyl-1,2-di-(9Z-octadecenoyl)-sn-glycero-3-phosphoethanolamine + H2O = N-hexadecanoyl-1-(9Z-octadecenoyl)-sn-glycero-3-phosphoethanolamine + (9Z)-octadecenoate + H(+)</text>
        <dbReference type="Rhea" id="RHEA:45424"/>
        <dbReference type="ChEBI" id="CHEBI:15377"/>
        <dbReference type="ChEBI" id="CHEBI:15378"/>
        <dbReference type="ChEBI" id="CHEBI:30823"/>
        <dbReference type="ChEBI" id="CHEBI:78097"/>
        <dbReference type="ChEBI" id="CHEBI:85217"/>
    </reaction>
    <physiologicalReaction direction="left-to-right" evidence="12">
        <dbReference type="Rhea" id="RHEA:45425"/>
    </physiologicalReaction>
</comment>
<comment type="catalytic activity">
    <reaction evidence="22">
        <text>a 1,2-diacyl-sn-glycero-3-phosphocholine + H2O = a 1-acyl-sn-glycero-3-phosphocholine + a fatty acid + H(+)</text>
        <dbReference type="Rhea" id="RHEA:15801"/>
        <dbReference type="ChEBI" id="CHEBI:15377"/>
        <dbReference type="ChEBI" id="CHEBI:15378"/>
        <dbReference type="ChEBI" id="CHEBI:28868"/>
        <dbReference type="ChEBI" id="CHEBI:57643"/>
        <dbReference type="ChEBI" id="CHEBI:58168"/>
        <dbReference type="EC" id="3.1.1.4"/>
    </reaction>
</comment>
<keyword evidence="25" id="KW-1185">Reference proteome</keyword>
<evidence type="ECO:0000256" key="5">
    <source>
        <dbReference type="ARBA" id="ARBA00022638"/>
    </source>
</evidence>
<dbReference type="EMBL" id="KB109639">
    <property type="protein sequence ID" value="ELK27914.1"/>
    <property type="molecule type" value="Genomic_DNA"/>
</dbReference>
<dbReference type="GO" id="GO:0005576">
    <property type="term" value="C:extracellular region"/>
    <property type="evidence" value="ECO:0007669"/>
    <property type="project" value="UniProtKB-SubCell"/>
</dbReference>
<evidence type="ECO:0000256" key="19">
    <source>
        <dbReference type="PIRSR" id="PIRSR601211-2"/>
    </source>
</evidence>
<evidence type="ECO:0000313" key="25">
    <source>
        <dbReference type="Proteomes" id="UP000010556"/>
    </source>
</evidence>
<dbReference type="Gene3D" id="1.20.90.10">
    <property type="entry name" value="Phospholipase A2 domain"/>
    <property type="match status" value="1"/>
</dbReference>
<feature type="domain" description="Phospholipase A2-like central" evidence="23">
    <location>
        <begin position="21"/>
        <end position="138"/>
    </location>
</feature>
<evidence type="ECO:0000256" key="13">
    <source>
        <dbReference type="ARBA" id="ARBA00048227"/>
    </source>
</evidence>
<dbReference type="GO" id="GO:0006644">
    <property type="term" value="P:phospholipid metabolic process"/>
    <property type="evidence" value="ECO:0007669"/>
    <property type="project" value="InterPro"/>
</dbReference>
<dbReference type="KEGG" id="myd:102753885"/>